<protein>
    <submittedName>
        <fullName evidence="2">VWA domain-containing protein</fullName>
    </submittedName>
</protein>
<accession>A0ABR7WFM2</accession>
<dbReference type="SUPFAM" id="SSF53300">
    <property type="entry name" value="vWA-like"/>
    <property type="match status" value="1"/>
</dbReference>
<dbReference type="Pfam" id="PF13519">
    <property type="entry name" value="VWA_2"/>
    <property type="match status" value="1"/>
</dbReference>
<dbReference type="Proteomes" id="UP000602395">
    <property type="component" value="Unassembled WGS sequence"/>
</dbReference>
<sequence length="447" mass="45911">MAAAIGVIGATFVACGSSDGMPGTTSASNSAVATSPTPTVVVLDASDSMNTDDAPGLRIDAAKSAVTALVDSLPDTAKIGVTVFGGSVPSERGPRRGCTDVQTVSQLAALDTRDPRPEIAAVTAQGWSPVGGALLAAAQPLAGAEGAIVLVSDGEATCPPDPCVTAEQIRSANPEITISAIGLKTDSEQLRCIANAGGGVFVTADNTEQLTARLSTVQSVDAAESLSAEGLYGISLGESLGDIQKSHADFPSGGGAAVVEWRECRWHFEGGTLTQIEPINDTVTIDGVRRGTPMSRLVELFGAPIQVDETVKRAYFTANEALGTAFVVDYDGDTSNGTVRAISLCKCLPEQKTPELTAPVQEKNCGPTAAFPKLRVISSGVSCQEGLRLIERYVADPRTQAGDRGAQVGEWACNIFGAAQTDAGEPVVKCERPDGATVDVRAPRAPG</sequence>
<dbReference type="InterPro" id="IPR002035">
    <property type="entry name" value="VWF_A"/>
</dbReference>
<name>A0ABR7WFM2_9ACTN</name>
<dbReference type="SMART" id="SM00327">
    <property type="entry name" value="VWA"/>
    <property type="match status" value="1"/>
</dbReference>
<dbReference type="Gene3D" id="3.40.50.410">
    <property type="entry name" value="von Willebrand factor, type A domain"/>
    <property type="match status" value="1"/>
</dbReference>
<gene>
    <name evidence="2" type="ORF">IDF66_13475</name>
</gene>
<proteinExistence type="predicted"/>
<evidence type="ECO:0000313" key="2">
    <source>
        <dbReference type="EMBL" id="MBD1320592.1"/>
    </source>
</evidence>
<evidence type="ECO:0000259" key="1">
    <source>
        <dbReference type="PROSITE" id="PS50234"/>
    </source>
</evidence>
<dbReference type="PANTHER" id="PTHR10579:SF43">
    <property type="entry name" value="ZINC FINGER (C3HC4-TYPE RING FINGER) FAMILY PROTEIN"/>
    <property type="match status" value="1"/>
</dbReference>
<reference evidence="2 3" key="1">
    <citation type="submission" date="2020-09" db="EMBL/GenBank/DDBJ databases">
        <title>Novel species in genus Gordonia.</title>
        <authorList>
            <person name="Zhang G."/>
        </authorList>
    </citation>
    <scope>NUCLEOTIDE SEQUENCE [LARGE SCALE GENOMIC DNA]</scope>
    <source>
        <strain evidence="2 3">ON-33</strain>
    </source>
</reference>
<organism evidence="2 3">
    <name type="scientific">Gordonia hankookensis</name>
    <dbReference type="NCBI Taxonomy" id="589403"/>
    <lineage>
        <taxon>Bacteria</taxon>
        <taxon>Bacillati</taxon>
        <taxon>Actinomycetota</taxon>
        <taxon>Actinomycetes</taxon>
        <taxon>Mycobacteriales</taxon>
        <taxon>Gordoniaceae</taxon>
        <taxon>Gordonia</taxon>
    </lineage>
</organism>
<keyword evidence="3" id="KW-1185">Reference proteome</keyword>
<evidence type="ECO:0000313" key="3">
    <source>
        <dbReference type="Proteomes" id="UP000602395"/>
    </source>
</evidence>
<dbReference type="RefSeq" id="WP_190267213.1">
    <property type="nucleotide sequence ID" value="NZ_JACWMS010000002.1"/>
</dbReference>
<dbReference type="InterPro" id="IPR051266">
    <property type="entry name" value="CLCR"/>
</dbReference>
<comment type="caution">
    <text evidence="2">The sequence shown here is derived from an EMBL/GenBank/DDBJ whole genome shotgun (WGS) entry which is preliminary data.</text>
</comment>
<dbReference type="EMBL" id="JACWMS010000002">
    <property type="protein sequence ID" value="MBD1320592.1"/>
    <property type="molecule type" value="Genomic_DNA"/>
</dbReference>
<feature type="domain" description="VWFA" evidence="1">
    <location>
        <begin position="38"/>
        <end position="217"/>
    </location>
</feature>
<dbReference type="InterPro" id="IPR036465">
    <property type="entry name" value="vWFA_dom_sf"/>
</dbReference>
<dbReference type="PROSITE" id="PS50234">
    <property type="entry name" value="VWFA"/>
    <property type="match status" value="1"/>
</dbReference>
<dbReference type="PANTHER" id="PTHR10579">
    <property type="entry name" value="CALCIUM-ACTIVATED CHLORIDE CHANNEL REGULATOR"/>
    <property type="match status" value="1"/>
</dbReference>